<organism evidence="2 3">
    <name type="scientific">Dreissena polymorpha</name>
    <name type="common">Zebra mussel</name>
    <name type="synonym">Mytilus polymorpha</name>
    <dbReference type="NCBI Taxonomy" id="45954"/>
    <lineage>
        <taxon>Eukaryota</taxon>
        <taxon>Metazoa</taxon>
        <taxon>Spiralia</taxon>
        <taxon>Lophotrochozoa</taxon>
        <taxon>Mollusca</taxon>
        <taxon>Bivalvia</taxon>
        <taxon>Autobranchia</taxon>
        <taxon>Heteroconchia</taxon>
        <taxon>Euheterodonta</taxon>
        <taxon>Imparidentia</taxon>
        <taxon>Neoheterodontei</taxon>
        <taxon>Myida</taxon>
        <taxon>Dreissenoidea</taxon>
        <taxon>Dreissenidae</taxon>
        <taxon>Dreissena</taxon>
    </lineage>
</organism>
<feature type="region of interest" description="Disordered" evidence="1">
    <location>
        <begin position="43"/>
        <end position="113"/>
    </location>
</feature>
<comment type="caution">
    <text evidence="2">The sequence shown here is derived from an EMBL/GenBank/DDBJ whole genome shotgun (WGS) entry which is preliminary data.</text>
</comment>
<evidence type="ECO:0000313" key="3">
    <source>
        <dbReference type="Proteomes" id="UP000828390"/>
    </source>
</evidence>
<evidence type="ECO:0000313" key="2">
    <source>
        <dbReference type="EMBL" id="KAH3845955.1"/>
    </source>
</evidence>
<dbReference type="CDD" id="cd15489">
    <property type="entry name" value="PHD_SF"/>
    <property type="match status" value="1"/>
</dbReference>
<evidence type="ECO:0000256" key="1">
    <source>
        <dbReference type="SAM" id="MobiDB-lite"/>
    </source>
</evidence>
<proteinExistence type="predicted"/>
<dbReference type="EMBL" id="JAIWYP010000003">
    <property type="protein sequence ID" value="KAH3845955.1"/>
    <property type="molecule type" value="Genomic_DNA"/>
</dbReference>
<dbReference type="InterPro" id="IPR011011">
    <property type="entry name" value="Znf_FYVE_PHD"/>
</dbReference>
<keyword evidence="3" id="KW-1185">Reference proteome</keyword>
<gene>
    <name evidence="2" type="ORF">DPMN_088250</name>
</gene>
<feature type="region of interest" description="Disordered" evidence="1">
    <location>
        <begin position="157"/>
        <end position="207"/>
    </location>
</feature>
<dbReference type="Proteomes" id="UP000828390">
    <property type="component" value="Unassembled WGS sequence"/>
</dbReference>
<dbReference type="SUPFAM" id="SSF57903">
    <property type="entry name" value="FYVE/PHD zinc finger"/>
    <property type="match status" value="1"/>
</dbReference>
<dbReference type="AlphaFoldDB" id="A0A9D4QXP9"/>
<reference evidence="2" key="1">
    <citation type="journal article" date="2019" name="bioRxiv">
        <title>The Genome of the Zebra Mussel, Dreissena polymorpha: A Resource for Invasive Species Research.</title>
        <authorList>
            <person name="McCartney M.A."/>
            <person name="Auch B."/>
            <person name="Kono T."/>
            <person name="Mallez S."/>
            <person name="Zhang Y."/>
            <person name="Obille A."/>
            <person name="Becker A."/>
            <person name="Abrahante J.E."/>
            <person name="Garbe J."/>
            <person name="Badalamenti J.P."/>
            <person name="Herman A."/>
            <person name="Mangelson H."/>
            <person name="Liachko I."/>
            <person name="Sullivan S."/>
            <person name="Sone E.D."/>
            <person name="Koren S."/>
            <person name="Silverstein K.A.T."/>
            <person name="Beckman K.B."/>
            <person name="Gohl D.M."/>
        </authorList>
    </citation>
    <scope>NUCLEOTIDE SEQUENCE</scope>
    <source>
        <strain evidence="2">Duluth1</strain>
        <tissue evidence="2">Whole animal</tissue>
    </source>
</reference>
<accession>A0A9D4QXP9</accession>
<protein>
    <recommendedName>
        <fullName evidence="4">PHD-type domain-containing protein</fullName>
    </recommendedName>
</protein>
<feature type="compositionally biased region" description="Basic and acidic residues" evidence="1">
    <location>
        <begin position="157"/>
        <end position="190"/>
    </location>
</feature>
<reference evidence="2" key="2">
    <citation type="submission" date="2020-11" db="EMBL/GenBank/DDBJ databases">
        <authorList>
            <person name="McCartney M.A."/>
            <person name="Auch B."/>
            <person name="Kono T."/>
            <person name="Mallez S."/>
            <person name="Becker A."/>
            <person name="Gohl D.M."/>
            <person name="Silverstein K.A.T."/>
            <person name="Koren S."/>
            <person name="Bechman K.B."/>
            <person name="Herman A."/>
            <person name="Abrahante J.E."/>
            <person name="Garbe J."/>
        </authorList>
    </citation>
    <scope>NUCLEOTIDE SEQUENCE</scope>
    <source>
        <strain evidence="2">Duluth1</strain>
        <tissue evidence="2">Whole animal</tissue>
    </source>
</reference>
<sequence>MLPSMALRKPDYFLLTPTLYYVLLNWTQATFTPALRTLPEMSAAQPTFPPDAGNSDQPHISAKAVQPSVSSDSGNADAPHISDEMIQGAPCEPNESTTESRPDVNNAPQSPMSKKFVIPKVQEAKNNKVEHTPLPKPVTGVKFREIIEQKRLDKEAVEKAKMERQPDRDRKRKKREEAKEKKKAEKDEKRRQKINVAREKKRKKSEMRARILQALEESSGGEGIKVADGHCYACERSYDVNIDCTMCYRRFHMECVEDDYLDDVPFECIYC</sequence>
<name>A0A9D4QXP9_DREPO</name>
<evidence type="ECO:0008006" key="4">
    <source>
        <dbReference type="Google" id="ProtNLM"/>
    </source>
</evidence>